<dbReference type="Gene3D" id="3.40.50.1820">
    <property type="entry name" value="alpha/beta hydrolase"/>
    <property type="match status" value="1"/>
</dbReference>
<dbReference type="EMBL" id="CAKOFQ010006702">
    <property type="protein sequence ID" value="CAH1962616.1"/>
    <property type="molecule type" value="Genomic_DNA"/>
</dbReference>
<gene>
    <name evidence="8" type="ORF">ACAOBT_LOCUS4756</name>
</gene>
<evidence type="ECO:0000256" key="2">
    <source>
        <dbReference type="ARBA" id="ARBA00022487"/>
    </source>
</evidence>
<evidence type="ECO:0000256" key="1">
    <source>
        <dbReference type="ARBA" id="ARBA00005964"/>
    </source>
</evidence>
<keyword evidence="2" id="KW-0719">Serine esterase</keyword>
<evidence type="ECO:0000256" key="4">
    <source>
        <dbReference type="ARBA" id="ARBA00023157"/>
    </source>
</evidence>
<keyword evidence="5" id="KW-0325">Glycoprotein</keyword>
<evidence type="ECO:0000313" key="8">
    <source>
        <dbReference type="EMBL" id="CAH1962616.1"/>
    </source>
</evidence>
<comment type="similarity">
    <text evidence="1 6">Belongs to the type-B carboxylesterase/lipase family.</text>
</comment>
<dbReference type="Proteomes" id="UP001152888">
    <property type="component" value="Unassembled WGS sequence"/>
</dbReference>
<proteinExistence type="inferred from homology"/>
<keyword evidence="4" id="KW-1015">Disulfide bond</keyword>
<dbReference type="Pfam" id="PF00135">
    <property type="entry name" value="COesterase"/>
    <property type="match status" value="1"/>
</dbReference>
<sequence length="397" mass="45432">MNYRLGALGFLTTEDEVIPPNLGLRDQNLALKWVIDNIDLFGGDPNNIVLMGESAGSASVGYHLLSKEREITSVKGGIMISGTCIAPWAIIEDGRKKAFDVGRRLGKDYSFNNGSVQLLKHFQSLSVDKFLKAAGMHYIPIKSDEGSLTGDWAPVMTKDFVPAEPMTDAIDSGRFHRVPLLFGFNDEECLSPIYLKFLLQIKRKAKVWDRYPSNMIQNTFNVDDRSQTGEDIKQLYTNKSFSKDLPALIRFCTDDQFTLPVGRHAESASKHGVPVYMYILGYRYIPHFIPGIEGTAHGEDLFLYWDSFITKASKLIFNDYRPVSKKMVRLLSNFVKYKKPLVGRDKLFENLKWPKFESKRLQYMWIDEESALLSDPRNYSTKRVVWDRHAREPLTIY</sequence>
<dbReference type="PANTHER" id="PTHR43918:SF4">
    <property type="entry name" value="CARBOXYLIC ESTER HYDROLASE"/>
    <property type="match status" value="1"/>
</dbReference>
<dbReference type="PROSITE" id="PS00122">
    <property type="entry name" value="CARBOXYLESTERASE_B_1"/>
    <property type="match status" value="1"/>
</dbReference>
<accession>A0A9P0JXP7</accession>
<keyword evidence="9" id="KW-1185">Reference proteome</keyword>
<evidence type="ECO:0000313" key="9">
    <source>
        <dbReference type="Proteomes" id="UP001152888"/>
    </source>
</evidence>
<evidence type="ECO:0000256" key="5">
    <source>
        <dbReference type="ARBA" id="ARBA00023180"/>
    </source>
</evidence>
<evidence type="ECO:0000256" key="6">
    <source>
        <dbReference type="RuleBase" id="RU361235"/>
    </source>
</evidence>
<evidence type="ECO:0000256" key="3">
    <source>
        <dbReference type="ARBA" id="ARBA00022801"/>
    </source>
</evidence>
<dbReference type="AlphaFoldDB" id="A0A9P0JXP7"/>
<name>A0A9P0JXP7_ACAOB</name>
<dbReference type="InterPro" id="IPR002018">
    <property type="entry name" value="CarbesteraseB"/>
</dbReference>
<dbReference type="InterPro" id="IPR029058">
    <property type="entry name" value="AB_hydrolase_fold"/>
</dbReference>
<comment type="caution">
    <text evidence="8">The sequence shown here is derived from an EMBL/GenBank/DDBJ whole genome shotgun (WGS) entry which is preliminary data.</text>
</comment>
<dbReference type="PANTHER" id="PTHR43918">
    <property type="entry name" value="ACETYLCHOLINESTERASE"/>
    <property type="match status" value="1"/>
</dbReference>
<feature type="domain" description="Carboxylesterase type B" evidence="7">
    <location>
        <begin position="1"/>
        <end position="371"/>
    </location>
</feature>
<dbReference type="InterPro" id="IPR019826">
    <property type="entry name" value="Carboxylesterase_B_AS"/>
</dbReference>
<dbReference type="SUPFAM" id="SSF53474">
    <property type="entry name" value="alpha/beta-Hydrolases"/>
    <property type="match status" value="1"/>
</dbReference>
<dbReference type="EC" id="3.1.1.-" evidence="6"/>
<organism evidence="8 9">
    <name type="scientific">Acanthoscelides obtectus</name>
    <name type="common">Bean weevil</name>
    <name type="synonym">Bruchus obtectus</name>
    <dbReference type="NCBI Taxonomy" id="200917"/>
    <lineage>
        <taxon>Eukaryota</taxon>
        <taxon>Metazoa</taxon>
        <taxon>Ecdysozoa</taxon>
        <taxon>Arthropoda</taxon>
        <taxon>Hexapoda</taxon>
        <taxon>Insecta</taxon>
        <taxon>Pterygota</taxon>
        <taxon>Neoptera</taxon>
        <taxon>Endopterygota</taxon>
        <taxon>Coleoptera</taxon>
        <taxon>Polyphaga</taxon>
        <taxon>Cucujiformia</taxon>
        <taxon>Chrysomeloidea</taxon>
        <taxon>Chrysomelidae</taxon>
        <taxon>Bruchinae</taxon>
        <taxon>Bruchini</taxon>
        <taxon>Acanthoscelides</taxon>
    </lineage>
</organism>
<dbReference type="OrthoDB" id="6705236at2759"/>
<dbReference type="GO" id="GO:0052689">
    <property type="term" value="F:carboxylic ester hydrolase activity"/>
    <property type="evidence" value="ECO:0007669"/>
    <property type="project" value="UniProtKB-KW"/>
</dbReference>
<dbReference type="InterPro" id="IPR050654">
    <property type="entry name" value="AChE-related_enzymes"/>
</dbReference>
<evidence type="ECO:0000259" key="7">
    <source>
        <dbReference type="Pfam" id="PF00135"/>
    </source>
</evidence>
<protein>
    <recommendedName>
        <fullName evidence="6">Carboxylic ester hydrolase</fullName>
        <ecNumber evidence="6">3.1.1.-</ecNumber>
    </recommendedName>
</protein>
<reference evidence="8" key="1">
    <citation type="submission" date="2022-03" db="EMBL/GenBank/DDBJ databases">
        <authorList>
            <person name="Sayadi A."/>
        </authorList>
    </citation>
    <scope>NUCLEOTIDE SEQUENCE</scope>
</reference>
<keyword evidence="3 6" id="KW-0378">Hydrolase</keyword>